<feature type="region of interest" description="Disordered" evidence="5">
    <location>
        <begin position="458"/>
        <end position="519"/>
    </location>
</feature>
<dbReference type="PANTHER" id="PTHR31001:SF90">
    <property type="entry name" value="CENTROMERE DNA-BINDING PROTEIN COMPLEX CBF3 SUBUNIT B"/>
    <property type="match status" value="1"/>
</dbReference>
<comment type="caution">
    <text evidence="6">The sequence shown here is derived from an EMBL/GenBank/DDBJ whole genome shotgun (WGS) entry which is preliminary data.</text>
</comment>
<protein>
    <recommendedName>
        <fullName evidence="8">Transcription factor domain-containing protein</fullName>
    </recommendedName>
</protein>
<sequence length="585" mass="65876">MAGGYFNHSMMRYLRRRVSLMTDLVDSEHDSKSPNNSTSHIRTVSHPSAYVSKNDFQFETTALRSYPQKSLAERWVKQAVVLLTDPPVPSSVRALQTLMNLAHLCVQIEGLIGNFGILSVTALRMARSMNIHRLDSAPYRGQRRENGADMAELEVKRRIWWHMVASDWLLSYVPGPNEGTYMLYPGQMETSHPSNVEDGDIPAGATRITEESYSQPLNNPTSMSYSLCRIQAATLVREVIDCLPPSFFASPVTDSCDEIYDKIINLDQKYHHLLQSLPPFFQLTIPEHISRETLLADKPYLEWQRYLINFIIHTQLSRLHRPFLIRGSMQHKFAYSRMQCIKSAETVIEIRNRAMSDHSVGAFTFVLQHFLMAAIILAMDVCFNPDNVQVVPQRKQYVLNACRALETELNAKTVQLEDGVASESGNTSNGQLMVKSFQRAVQNLRGLLRKEVGDDEADSAGTAASILQETSTSRSKRPRTAAYSTAPHETLSIRQVSNVTPQRLDGAGKSSQGGYHHDRTEERQTLIDQPPYEGQAPDGLNETHGSSELIVDELWDEFFTVGSTFNDADWDMFLLNAGEQMGGIQ</sequence>
<accession>A0ABR4H5P8</accession>
<comment type="subcellular location">
    <subcellularLocation>
        <location evidence="1">Nucleus</location>
    </subcellularLocation>
</comment>
<keyword evidence="3" id="KW-0804">Transcription</keyword>
<dbReference type="EMBL" id="JBFXLT010000067">
    <property type="protein sequence ID" value="KAL2810737.1"/>
    <property type="molecule type" value="Genomic_DNA"/>
</dbReference>
<gene>
    <name evidence="6" type="ORF">BJX63DRAFT_422835</name>
</gene>
<reference evidence="6 7" key="1">
    <citation type="submission" date="2024-07" db="EMBL/GenBank/DDBJ databases">
        <title>Section-level genome sequencing and comparative genomics of Aspergillus sections Usti and Cavernicolus.</title>
        <authorList>
            <consortium name="Lawrence Berkeley National Laboratory"/>
            <person name="Nybo J.L."/>
            <person name="Vesth T.C."/>
            <person name="Theobald S."/>
            <person name="Frisvad J.C."/>
            <person name="Larsen T.O."/>
            <person name="Kjaerboelling I."/>
            <person name="Rothschild-Mancinelli K."/>
            <person name="Lyhne E.K."/>
            <person name="Kogle M.E."/>
            <person name="Barry K."/>
            <person name="Clum A."/>
            <person name="Na H."/>
            <person name="Ledsgaard L."/>
            <person name="Lin J."/>
            <person name="Lipzen A."/>
            <person name="Kuo A."/>
            <person name="Riley R."/>
            <person name="Mondo S."/>
            <person name="Labutti K."/>
            <person name="Haridas S."/>
            <person name="Pangalinan J."/>
            <person name="Salamov A.A."/>
            <person name="Simmons B.A."/>
            <person name="Magnuson J.K."/>
            <person name="Chen J."/>
            <person name="Drula E."/>
            <person name="Henrissat B."/>
            <person name="Wiebenga A."/>
            <person name="Lubbers R.J."/>
            <person name="Gomes A.C."/>
            <person name="Makela M.R."/>
            <person name="Stajich J."/>
            <person name="Grigoriev I.V."/>
            <person name="Mortensen U.H."/>
            <person name="De Vries R.P."/>
            <person name="Baker S.E."/>
            <person name="Andersen M.R."/>
        </authorList>
    </citation>
    <scope>NUCLEOTIDE SEQUENCE [LARGE SCALE GENOMIC DNA]</scope>
    <source>
        <strain evidence="6 7">CBS 588.65</strain>
    </source>
</reference>
<organism evidence="6 7">
    <name type="scientific">Aspergillus granulosus</name>
    <dbReference type="NCBI Taxonomy" id="176169"/>
    <lineage>
        <taxon>Eukaryota</taxon>
        <taxon>Fungi</taxon>
        <taxon>Dikarya</taxon>
        <taxon>Ascomycota</taxon>
        <taxon>Pezizomycotina</taxon>
        <taxon>Eurotiomycetes</taxon>
        <taxon>Eurotiomycetidae</taxon>
        <taxon>Eurotiales</taxon>
        <taxon>Aspergillaceae</taxon>
        <taxon>Aspergillus</taxon>
        <taxon>Aspergillus subgen. Nidulantes</taxon>
    </lineage>
</organism>
<keyword evidence="4" id="KW-0539">Nucleus</keyword>
<evidence type="ECO:0000313" key="7">
    <source>
        <dbReference type="Proteomes" id="UP001610334"/>
    </source>
</evidence>
<evidence type="ECO:0008006" key="8">
    <source>
        <dbReference type="Google" id="ProtNLM"/>
    </source>
</evidence>
<dbReference type="Proteomes" id="UP001610334">
    <property type="component" value="Unassembled WGS sequence"/>
</dbReference>
<name>A0ABR4H5P8_9EURO</name>
<evidence type="ECO:0000256" key="1">
    <source>
        <dbReference type="ARBA" id="ARBA00004123"/>
    </source>
</evidence>
<evidence type="ECO:0000256" key="4">
    <source>
        <dbReference type="ARBA" id="ARBA00023242"/>
    </source>
</evidence>
<dbReference type="PANTHER" id="PTHR31001">
    <property type="entry name" value="UNCHARACTERIZED TRANSCRIPTIONAL REGULATORY PROTEIN"/>
    <property type="match status" value="1"/>
</dbReference>
<evidence type="ECO:0000256" key="5">
    <source>
        <dbReference type="SAM" id="MobiDB-lite"/>
    </source>
</evidence>
<keyword evidence="2" id="KW-0805">Transcription regulation</keyword>
<evidence type="ECO:0000256" key="2">
    <source>
        <dbReference type="ARBA" id="ARBA00023015"/>
    </source>
</evidence>
<dbReference type="InterPro" id="IPR050613">
    <property type="entry name" value="Sec_Metabolite_Reg"/>
</dbReference>
<feature type="compositionally biased region" description="Polar residues" evidence="5">
    <location>
        <begin position="492"/>
        <end position="501"/>
    </location>
</feature>
<keyword evidence="7" id="KW-1185">Reference proteome</keyword>
<evidence type="ECO:0000313" key="6">
    <source>
        <dbReference type="EMBL" id="KAL2810737.1"/>
    </source>
</evidence>
<evidence type="ECO:0000256" key="3">
    <source>
        <dbReference type="ARBA" id="ARBA00023163"/>
    </source>
</evidence>
<dbReference type="CDD" id="cd12148">
    <property type="entry name" value="fungal_TF_MHR"/>
    <property type="match status" value="1"/>
</dbReference>
<proteinExistence type="predicted"/>